<dbReference type="AlphaFoldDB" id="A0A379KK85"/>
<organism evidence="2 3">
    <name type="scientific">Pseudomonas putida</name>
    <name type="common">Arthrobacter siderocapsulatus</name>
    <dbReference type="NCBI Taxonomy" id="303"/>
    <lineage>
        <taxon>Bacteria</taxon>
        <taxon>Pseudomonadati</taxon>
        <taxon>Pseudomonadota</taxon>
        <taxon>Gammaproteobacteria</taxon>
        <taxon>Pseudomonadales</taxon>
        <taxon>Pseudomonadaceae</taxon>
        <taxon>Pseudomonas</taxon>
    </lineage>
</organism>
<proteinExistence type="predicted"/>
<dbReference type="RefSeq" id="WP_115274024.1">
    <property type="nucleotide sequence ID" value="NZ_JACARV010000033.1"/>
</dbReference>
<reference evidence="1 4" key="2">
    <citation type="submission" date="2020-04" db="EMBL/GenBank/DDBJ databases">
        <title>Molecular characterization of pseudomonads from Agaricus bisporus reveal novel blotch 2 pathogens in Western Europe.</title>
        <authorList>
            <person name="Taparia T."/>
            <person name="Krijger M."/>
            <person name="Haynes E."/>
            <person name="Elpinstone J.G."/>
            <person name="Noble R."/>
            <person name="Van Der Wolf J."/>
        </authorList>
    </citation>
    <scope>NUCLEOTIDE SEQUENCE [LARGE SCALE GENOMIC DNA]</scope>
    <source>
        <strain evidence="1 4">P7765</strain>
    </source>
</reference>
<dbReference type="EMBL" id="JACARV010000033">
    <property type="protein sequence ID" value="NWC81234.1"/>
    <property type="molecule type" value="Genomic_DNA"/>
</dbReference>
<protein>
    <submittedName>
        <fullName evidence="1 2">TonB</fullName>
    </submittedName>
</protein>
<dbReference type="EMBL" id="UGUY01000001">
    <property type="protein sequence ID" value="SUD68382.1"/>
    <property type="molecule type" value="Genomic_DNA"/>
</dbReference>
<gene>
    <name evidence="1" type="ORF">HX798_13085</name>
    <name evidence="2" type="ORF">NCTC7914_02513</name>
</gene>
<accession>A0A379KK85</accession>
<dbReference type="Proteomes" id="UP000254602">
    <property type="component" value="Unassembled WGS sequence"/>
</dbReference>
<evidence type="ECO:0000313" key="4">
    <source>
        <dbReference type="Proteomes" id="UP000542695"/>
    </source>
</evidence>
<evidence type="ECO:0000313" key="2">
    <source>
        <dbReference type="EMBL" id="SUD68382.1"/>
    </source>
</evidence>
<evidence type="ECO:0000313" key="3">
    <source>
        <dbReference type="Proteomes" id="UP000254602"/>
    </source>
</evidence>
<name>A0A379KK85_PSEPU</name>
<evidence type="ECO:0000313" key="1">
    <source>
        <dbReference type="EMBL" id="NWC81234.1"/>
    </source>
</evidence>
<sequence length="206" mass="22479">MTDTLPIGLTYLSPVGNYGRQNTQALGGVSHLWQDFFARAMAEQQGDEADSTHQALAQYDKISGEPIGGARALALIDAQRACPVHDTIVAPPEPLFLPKAELEANLLEPAPEPFSTAEMIQQQRQLDISNSWLRPVVMSQGQPLAEPGPAPSPRPLHLPIAEFETGLLDPAPEPFDAATMAKQQNDLEFDIHWARPVVLNNVRIHA</sequence>
<dbReference type="Proteomes" id="UP000542695">
    <property type="component" value="Unassembled WGS sequence"/>
</dbReference>
<reference evidence="2 3" key="1">
    <citation type="submission" date="2018-06" db="EMBL/GenBank/DDBJ databases">
        <authorList>
            <consortium name="Pathogen Informatics"/>
            <person name="Doyle S."/>
        </authorList>
    </citation>
    <scope>NUCLEOTIDE SEQUENCE [LARGE SCALE GENOMIC DNA]</scope>
    <source>
        <strain evidence="2 3">NCTC7914</strain>
    </source>
</reference>